<evidence type="ECO:0000259" key="9">
    <source>
        <dbReference type="PROSITE" id="PS51382"/>
    </source>
</evidence>
<dbReference type="OrthoDB" id="9970435at2759"/>
<keyword evidence="11" id="KW-1185">Reference proteome</keyword>
<organism evidence="10 11">
    <name type="scientific">Emergomyces africanus</name>
    <dbReference type="NCBI Taxonomy" id="1955775"/>
    <lineage>
        <taxon>Eukaryota</taxon>
        <taxon>Fungi</taxon>
        <taxon>Dikarya</taxon>
        <taxon>Ascomycota</taxon>
        <taxon>Pezizomycotina</taxon>
        <taxon>Eurotiomycetes</taxon>
        <taxon>Eurotiomycetidae</taxon>
        <taxon>Onygenales</taxon>
        <taxon>Ajellomycetaceae</taxon>
        <taxon>Emergomyces</taxon>
    </lineage>
</organism>
<comment type="subcellular location">
    <subcellularLocation>
        <location evidence="1">Membrane</location>
        <topology evidence="1">Multi-pass membrane protein</topology>
    </subcellularLocation>
</comment>
<keyword evidence="4 7" id="KW-1133">Transmembrane helix</keyword>
<feature type="compositionally biased region" description="Polar residues" evidence="6">
    <location>
        <begin position="201"/>
        <end position="211"/>
    </location>
</feature>
<dbReference type="CDD" id="cd14475">
    <property type="entry name" value="SPX_SYG1_like"/>
    <property type="match status" value="1"/>
</dbReference>
<evidence type="ECO:0000313" key="10">
    <source>
        <dbReference type="EMBL" id="OAX80252.1"/>
    </source>
</evidence>
<evidence type="ECO:0000259" key="8">
    <source>
        <dbReference type="PROSITE" id="PS51380"/>
    </source>
</evidence>
<evidence type="ECO:0000256" key="3">
    <source>
        <dbReference type="ARBA" id="ARBA00022692"/>
    </source>
</evidence>
<keyword evidence="3 7" id="KW-0812">Transmembrane</keyword>
<feature type="compositionally biased region" description="Acidic residues" evidence="6">
    <location>
        <begin position="982"/>
        <end position="1008"/>
    </location>
</feature>
<evidence type="ECO:0000313" key="11">
    <source>
        <dbReference type="Proteomes" id="UP000091918"/>
    </source>
</evidence>
<accession>A0A1B7NU06</accession>
<reference evidence="10 11" key="1">
    <citation type="submission" date="2015-07" db="EMBL/GenBank/DDBJ databases">
        <title>Emmonsia species relationships and genome sequence.</title>
        <authorList>
            <person name="Cuomo C.A."/>
            <person name="Schwartz I.S."/>
            <person name="Kenyon C."/>
            <person name="de Hoog G.S."/>
            <person name="Govender N.P."/>
            <person name="Botha A."/>
            <person name="Moreno L."/>
            <person name="de Vries M."/>
            <person name="Munoz J.F."/>
            <person name="Stielow J.B."/>
        </authorList>
    </citation>
    <scope>NUCLEOTIDE SEQUENCE [LARGE SCALE GENOMIC DNA]</scope>
    <source>
        <strain evidence="10 11">CBS 136260</strain>
    </source>
</reference>
<dbReference type="EMBL" id="LGUA01000753">
    <property type="protein sequence ID" value="OAX80252.1"/>
    <property type="molecule type" value="Genomic_DNA"/>
</dbReference>
<dbReference type="InterPro" id="IPR004342">
    <property type="entry name" value="EXS_C"/>
</dbReference>
<feature type="transmembrane region" description="Helical" evidence="7">
    <location>
        <begin position="612"/>
        <end position="636"/>
    </location>
</feature>
<dbReference type="PROSITE" id="PS51382">
    <property type="entry name" value="SPX"/>
    <property type="match status" value="1"/>
</dbReference>
<keyword evidence="5 7" id="KW-0472">Membrane</keyword>
<dbReference type="AlphaFoldDB" id="A0A1B7NU06"/>
<feature type="region of interest" description="Disordered" evidence="6">
    <location>
        <begin position="35"/>
        <end position="227"/>
    </location>
</feature>
<sequence>MKFAKELEEDLVPEWRAKYLSYKAGKKRVKAISRALRHAEQQSPSTHRRRLSQIFHHEDRPRADSLPSQFGPHQLSPVARAQRPSSHLERPEPTLRDPRDPSRGKFGDMLPDVVPERRPLKSPRTRFNEEPGSYGSIVSSPPQHVSPLIPPSLELPDPALDPEDPHFRPGAPAQGLPWTGADAARTSKTNNGTVELRKTHSGNSTSSNPQGARSIFWPRGNSASGRALDNQKTRLKSVFTSNTHCDNATVRVPVDAFMALRHKESEFFTFLDKELAKIESFYHFKEKEATERLAQLRTQLHLMRDTRIAEIRAKKRNLDARARIHKVSKSDTGSSVMNWKAPLGNKLDKARSRKTSKAMEQLATPCGPVPMCCHADEHRDFVRREDLNEVSYRSAKRKLKVALIEFYRGLELLKSYADLNRKAFRKMNKKYDKVTNARPTSRYVSDKVNKAWFVQSEVVENHMVSVEDLYARYFERGNRKVAVRKLRGKTSRTYDYSSNAFRNGFMFSGGLIFGAHGLAYAVHRLFNGNPEVRLYTSYLLQIYGGYFLALFHFLIFCIDCKIWGASKINYAFVFEFDTRHVLDWRELLELPCFFVLLLGVNLWLNFRWINSMYIYWPILLIGVTLLILLIPIRLLYHRTRRWWAYSNWRLLLAGLYPVEFRDFFLGDMYCSQTYAMSNIALFFCLYSQGWDNAPKCNSSHSRAMGFLSTLPSIWRSFQCLRRYFDTRNVFPHIVNLGKYSFSILYYMTLSLYRIHKVDHLRAIFITCACINAIYASTWDLAMDWSLGNPYSRYPFLRDSLAFRRRWVYYLAMAIDPILRFNWIFYAIFPHDFQHSAILSFLVSFSEVCRRGMWSIFRVENEHCTNVARFRASRDVPLPYDIPSVTRGSLELQSESPRDHIQPDTSLDISQTATGIDAENGTSSIRQRKTVYPPELTRTLSRVGTMLATAHAQDFERKKRPGILSKSSESDQPRSRHSRDNSSTDEVEEEEEEDEEDEDEEDESEEYNEQLEFQVAERNNY</sequence>
<dbReference type="Pfam" id="PF03124">
    <property type="entry name" value="EXS"/>
    <property type="match status" value="1"/>
</dbReference>
<name>A0A1B7NU06_9EURO</name>
<feature type="transmembrane region" description="Helical" evidence="7">
    <location>
        <begin position="587"/>
        <end position="606"/>
    </location>
</feature>
<evidence type="ECO:0000256" key="4">
    <source>
        <dbReference type="ARBA" id="ARBA00022989"/>
    </source>
</evidence>
<evidence type="ECO:0000256" key="6">
    <source>
        <dbReference type="SAM" id="MobiDB-lite"/>
    </source>
</evidence>
<evidence type="ECO:0000256" key="7">
    <source>
        <dbReference type="SAM" id="Phobius"/>
    </source>
</evidence>
<evidence type="ECO:0000256" key="5">
    <source>
        <dbReference type="ARBA" id="ARBA00023136"/>
    </source>
</evidence>
<dbReference type="PANTHER" id="PTHR10783:SF103">
    <property type="entry name" value="SOLUTE CARRIER FAMILY 53 MEMBER 1"/>
    <property type="match status" value="1"/>
</dbReference>
<dbReference type="GO" id="GO:0000822">
    <property type="term" value="F:inositol hexakisphosphate binding"/>
    <property type="evidence" value="ECO:0007669"/>
    <property type="project" value="TreeGrafter"/>
</dbReference>
<dbReference type="GO" id="GO:0006817">
    <property type="term" value="P:phosphate ion transport"/>
    <property type="evidence" value="ECO:0007669"/>
    <property type="project" value="TreeGrafter"/>
</dbReference>
<feature type="compositionally biased region" description="Polar residues" evidence="6">
    <location>
        <begin position="902"/>
        <end position="924"/>
    </location>
</feature>
<comment type="caution">
    <text evidence="10">The sequence shown here is derived from an EMBL/GenBank/DDBJ whole genome shotgun (WGS) entry which is preliminary data.</text>
</comment>
<evidence type="ECO:0000256" key="1">
    <source>
        <dbReference type="ARBA" id="ARBA00004141"/>
    </source>
</evidence>
<comment type="similarity">
    <text evidence="2">Belongs to the SYG1 (TC 2.A.94) family.</text>
</comment>
<dbReference type="GO" id="GO:0005886">
    <property type="term" value="C:plasma membrane"/>
    <property type="evidence" value="ECO:0007669"/>
    <property type="project" value="TreeGrafter"/>
</dbReference>
<evidence type="ECO:0008006" key="12">
    <source>
        <dbReference type="Google" id="ProtNLM"/>
    </source>
</evidence>
<feature type="transmembrane region" description="Helical" evidence="7">
    <location>
        <begin position="538"/>
        <end position="558"/>
    </location>
</feature>
<feature type="compositionally biased region" description="Basic and acidic residues" evidence="6">
    <location>
        <begin position="86"/>
        <end position="106"/>
    </location>
</feature>
<proteinExistence type="inferred from homology"/>
<dbReference type="InterPro" id="IPR004331">
    <property type="entry name" value="SPX_dom"/>
</dbReference>
<dbReference type="PANTHER" id="PTHR10783">
    <property type="entry name" value="XENOTROPIC AND POLYTROPIC RETROVIRUS RECEPTOR 1-RELATED"/>
    <property type="match status" value="1"/>
</dbReference>
<dbReference type="Pfam" id="PF03105">
    <property type="entry name" value="SPX"/>
    <property type="match status" value="1"/>
</dbReference>
<feature type="compositionally biased region" description="Basic and acidic residues" evidence="6">
    <location>
        <begin position="967"/>
        <end position="981"/>
    </location>
</feature>
<dbReference type="PROSITE" id="PS51380">
    <property type="entry name" value="EXS"/>
    <property type="match status" value="1"/>
</dbReference>
<feature type="region of interest" description="Disordered" evidence="6">
    <location>
        <begin position="950"/>
        <end position="1020"/>
    </location>
</feature>
<feature type="region of interest" description="Disordered" evidence="6">
    <location>
        <begin position="888"/>
        <end position="930"/>
    </location>
</feature>
<dbReference type="GO" id="GO:0016036">
    <property type="term" value="P:cellular response to phosphate starvation"/>
    <property type="evidence" value="ECO:0007669"/>
    <property type="project" value="TreeGrafter"/>
</dbReference>
<protein>
    <recommendedName>
        <fullName evidence="12">SPX domain-containing protein</fullName>
    </recommendedName>
</protein>
<gene>
    <name evidence="10" type="ORF">ACJ72_05419</name>
</gene>
<feature type="domain" description="SPX" evidence="9">
    <location>
        <begin position="1"/>
        <end position="445"/>
    </location>
</feature>
<dbReference type="Proteomes" id="UP000091918">
    <property type="component" value="Unassembled WGS sequence"/>
</dbReference>
<evidence type="ECO:0000256" key="2">
    <source>
        <dbReference type="ARBA" id="ARBA00009665"/>
    </source>
</evidence>
<dbReference type="STRING" id="1658172.A0A1B7NU06"/>
<dbReference type="GO" id="GO:0005794">
    <property type="term" value="C:Golgi apparatus"/>
    <property type="evidence" value="ECO:0007669"/>
    <property type="project" value="TreeGrafter"/>
</dbReference>
<feature type="domain" description="EXS" evidence="8">
    <location>
        <begin position="695"/>
        <end position="889"/>
    </location>
</feature>
<feature type="transmembrane region" description="Helical" evidence="7">
    <location>
        <begin position="806"/>
        <end position="828"/>
    </location>
</feature>